<accession>F8NCZ6</accession>
<feature type="non-terminal residue" evidence="1">
    <location>
        <position position="1"/>
    </location>
</feature>
<protein>
    <recommendedName>
        <fullName evidence="2">DDE Tnp4 domain-containing protein</fullName>
    </recommendedName>
</protein>
<gene>
    <name evidence="1" type="ORF">SERLADRAFT_344916</name>
</gene>
<sequence length="53" mass="5713">CFVLSDWEGSAANSCVCNNAWSNGFVIPPGLYYLADVDFPSCDSLLVPVTIKN</sequence>
<organism>
    <name type="scientific">Serpula lacrymans var. lacrymans (strain S7.9)</name>
    <name type="common">Dry rot fungus</name>
    <dbReference type="NCBI Taxonomy" id="578457"/>
    <lineage>
        <taxon>Eukaryota</taxon>
        <taxon>Fungi</taxon>
        <taxon>Dikarya</taxon>
        <taxon>Basidiomycota</taxon>
        <taxon>Agaricomycotina</taxon>
        <taxon>Agaricomycetes</taxon>
        <taxon>Agaricomycetidae</taxon>
        <taxon>Boletales</taxon>
        <taxon>Coniophorineae</taxon>
        <taxon>Serpulaceae</taxon>
        <taxon>Serpula</taxon>
    </lineage>
</organism>
<dbReference type="KEGG" id="sla:SERLADRAFT_344916"/>
<proteinExistence type="predicted"/>
<dbReference type="GeneID" id="18809034"/>
<dbReference type="EMBL" id="GL945428">
    <property type="protein sequence ID" value="EGO30740.1"/>
    <property type="molecule type" value="Genomic_DNA"/>
</dbReference>
<dbReference type="Proteomes" id="UP000008064">
    <property type="component" value="Unassembled WGS sequence"/>
</dbReference>
<dbReference type="HOGENOM" id="CLU_3074511_0_0_1"/>
<dbReference type="RefSeq" id="XP_007312624.1">
    <property type="nucleotide sequence ID" value="XM_007312562.1"/>
</dbReference>
<dbReference type="OrthoDB" id="1681765at2759"/>
<reference evidence="1" key="1">
    <citation type="submission" date="2011-04" db="EMBL/GenBank/DDBJ databases">
        <title>Evolution of plant cell wall degrading machinery underlies the functional diversity of forest fungi.</title>
        <authorList>
            <consortium name="US DOE Joint Genome Institute (JGI-PGF)"/>
            <person name="Eastwood D.C."/>
            <person name="Floudas D."/>
            <person name="Binder M."/>
            <person name="Majcherczyk A."/>
            <person name="Schneider P."/>
            <person name="Aerts A."/>
            <person name="Asiegbu F.O."/>
            <person name="Baker S.E."/>
            <person name="Barry K."/>
            <person name="Bendiksby M."/>
            <person name="Blumentritt M."/>
            <person name="Coutinho P.M."/>
            <person name="Cullen D."/>
            <person name="Cullen D."/>
            <person name="Gathman A."/>
            <person name="Goodell B."/>
            <person name="Henrissat B."/>
            <person name="Ihrmark K."/>
            <person name="Kauserud H."/>
            <person name="Kohler A."/>
            <person name="LaButti K."/>
            <person name="Lapidus A."/>
            <person name="Lavin J.L."/>
            <person name="Lee Y.-H."/>
            <person name="Lindquist E."/>
            <person name="Lilly W."/>
            <person name="Lucas S."/>
            <person name="Morin E."/>
            <person name="Murat C."/>
            <person name="Oguiza J.A."/>
            <person name="Park J."/>
            <person name="Pisabarro A.G."/>
            <person name="Riley R."/>
            <person name="Rosling A."/>
            <person name="Salamov A."/>
            <person name="Schmidt O."/>
            <person name="Schmutz J."/>
            <person name="Skrede I."/>
            <person name="Stenlid J."/>
            <person name="Wiebenga A."/>
            <person name="Xie X."/>
            <person name="Kues U."/>
            <person name="Hibbett D.S."/>
            <person name="Hoffmeister D."/>
            <person name="Hogberg N."/>
            <person name="Martin F."/>
            <person name="Grigoriev I.V."/>
            <person name="Watkinson S.C."/>
        </authorList>
    </citation>
    <scope>NUCLEOTIDE SEQUENCE</scope>
    <source>
        <strain evidence="1">S7.9</strain>
    </source>
</reference>
<evidence type="ECO:0008006" key="2">
    <source>
        <dbReference type="Google" id="ProtNLM"/>
    </source>
</evidence>
<name>F8NCZ6_SERL9</name>
<dbReference type="AlphaFoldDB" id="F8NCZ6"/>
<evidence type="ECO:0000313" key="1">
    <source>
        <dbReference type="EMBL" id="EGO30740.1"/>
    </source>
</evidence>